<evidence type="ECO:0000313" key="4">
    <source>
        <dbReference type="EMBL" id="MXU99146.1"/>
    </source>
</evidence>
<organism evidence="4">
    <name type="scientific">Ixodes ricinus</name>
    <name type="common">Common tick</name>
    <name type="synonym">Acarus ricinus</name>
    <dbReference type="NCBI Taxonomy" id="34613"/>
    <lineage>
        <taxon>Eukaryota</taxon>
        <taxon>Metazoa</taxon>
        <taxon>Ecdysozoa</taxon>
        <taxon>Arthropoda</taxon>
        <taxon>Chelicerata</taxon>
        <taxon>Arachnida</taxon>
        <taxon>Acari</taxon>
        <taxon>Parasitiformes</taxon>
        <taxon>Ixodida</taxon>
        <taxon>Ixodoidea</taxon>
        <taxon>Ixodidae</taxon>
        <taxon>Ixodinae</taxon>
        <taxon>Ixodes</taxon>
    </lineage>
</organism>
<dbReference type="InterPro" id="IPR001878">
    <property type="entry name" value="Znf_CCHC"/>
</dbReference>
<sequence>MAGSAGAAIAAQSGRGDRNDSASSEYQIILPPLPTGPTVLNTVFLHADVRGRPYRVEDFRDTLSRLALLPEVLTLGAYQMNHVWAVTFRSPEGKRKIIAAGDLVVKGRRCVVVDPANRDVRVKIHWLLHYVPDDEVRGALAPYGQVMDVGTEKWRVEGVMGCGSMTRTAVIRLKPGIGLEDLPHQLRIAGGPALVVAPGRPPLCLRCQRTGHIRRDCRVPKCASCHRFGHDADHCIKTYATATCPGGQDANAELVMDEADAQEALQGTGPATESPKSTGTEVDRAATEHPLTVAAASSVDASTGNREEAPTSKDETATGNEPPTLKNEGSQQNTAVPPVNEVHMVDASGLATKRPHPDDSDSKQVDGRPTLAEAPVKAAPPKRKPLRPSPKPAPEPREPDKQAG</sequence>
<keyword evidence="1" id="KW-0863">Zinc-finger</keyword>
<dbReference type="PANTHER" id="PTHR22639">
    <property type="entry name" value="GAG-RELATED PROTEIN"/>
    <property type="match status" value="1"/>
</dbReference>
<keyword evidence="1" id="KW-0862">Zinc</keyword>
<dbReference type="GO" id="GO:0008270">
    <property type="term" value="F:zinc ion binding"/>
    <property type="evidence" value="ECO:0007669"/>
    <property type="project" value="UniProtKB-KW"/>
</dbReference>
<dbReference type="InterPro" id="IPR042509">
    <property type="entry name" value="ZCCHC3"/>
</dbReference>
<feature type="compositionally biased region" description="Polar residues" evidence="2">
    <location>
        <begin position="269"/>
        <end position="280"/>
    </location>
</feature>
<dbReference type="PROSITE" id="PS50158">
    <property type="entry name" value="ZF_CCHC"/>
    <property type="match status" value="1"/>
</dbReference>
<feature type="domain" description="CCHC-type" evidence="3">
    <location>
        <begin position="204"/>
        <end position="218"/>
    </location>
</feature>
<dbReference type="PANTHER" id="PTHR22639:SF3">
    <property type="entry name" value="ZINC FINGER CCHC DOMAIN-CONTAINING PROTEIN 3"/>
    <property type="match status" value="1"/>
</dbReference>
<feature type="compositionally biased region" description="Basic and acidic residues" evidence="2">
    <location>
        <begin position="394"/>
        <end position="404"/>
    </location>
</feature>
<feature type="compositionally biased region" description="Basic and acidic residues" evidence="2">
    <location>
        <begin position="305"/>
        <end position="316"/>
    </location>
</feature>
<dbReference type="Gene3D" id="4.10.60.10">
    <property type="entry name" value="Zinc finger, CCHC-type"/>
    <property type="match status" value="1"/>
</dbReference>
<feature type="region of interest" description="Disordered" evidence="2">
    <location>
        <begin position="263"/>
        <end position="404"/>
    </location>
</feature>
<proteinExistence type="predicted"/>
<feature type="compositionally biased region" description="Low complexity" evidence="2">
    <location>
        <begin position="1"/>
        <end position="14"/>
    </location>
</feature>
<dbReference type="AlphaFoldDB" id="A0A6B0VBN7"/>
<feature type="region of interest" description="Disordered" evidence="2">
    <location>
        <begin position="1"/>
        <end position="21"/>
    </location>
</feature>
<feature type="compositionally biased region" description="Low complexity" evidence="2">
    <location>
        <begin position="293"/>
        <end position="302"/>
    </location>
</feature>
<reference evidence="4" key="1">
    <citation type="submission" date="2019-12" db="EMBL/GenBank/DDBJ databases">
        <title>An insight into the sialome of adult female Ixodes ricinus ticks feeding for 6 days.</title>
        <authorList>
            <person name="Perner J."/>
            <person name="Ribeiro J.M.C."/>
        </authorList>
    </citation>
    <scope>NUCLEOTIDE SEQUENCE</scope>
    <source>
        <strain evidence="4">Semi-engorged</strain>
        <tissue evidence="4">Salivary glands</tissue>
    </source>
</reference>
<protein>
    <recommendedName>
        <fullName evidence="3">CCHC-type domain-containing protein</fullName>
    </recommendedName>
</protein>
<dbReference type="GO" id="GO:0003723">
    <property type="term" value="F:RNA binding"/>
    <property type="evidence" value="ECO:0007669"/>
    <property type="project" value="InterPro"/>
</dbReference>
<name>A0A6B0VBN7_IXORI</name>
<accession>A0A6B0VBN7</accession>
<evidence type="ECO:0000259" key="3">
    <source>
        <dbReference type="PROSITE" id="PS50158"/>
    </source>
</evidence>
<evidence type="ECO:0000256" key="1">
    <source>
        <dbReference type="PROSITE-ProRule" id="PRU00047"/>
    </source>
</evidence>
<feature type="compositionally biased region" description="Basic and acidic residues" evidence="2">
    <location>
        <begin position="355"/>
        <end position="366"/>
    </location>
</feature>
<dbReference type="SUPFAM" id="SSF57756">
    <property type="entry name" value="Retrovirus zinc finger-like domains"/>
    <property type="match status" value="1"/>
</dbReference>
<dbReference type="SMART" id="SM00343">
    <property type="entry name" value="ZnF_C2HC"/>
    <property type="match status" value="2"/>
</dbReference>
<dbReference type="GO" id="GO:0002218">
    <property type="term" value="P:activation of innate immune response"/>
    <property type="evidence" value="ECO:0007669"/>
    <property type="project" value="InterPro"/>
</dbReference>
<dbReference type="InterPro" id="IPR036875">
    <property type="entry name" value="Znf_CCHC_sf"/>
</dbReference>
<dbReference type="GO" id="GO:0003690">
    <property type="term" value="F:double-stranded DNA binding"/>
    <property type="evidence" value="ECO:0007669"/>
    <property type="project" value="InterPro"/>
</dbReference>
<evidence type="ECO:0000256" key="2">
    <source>
        <dbReference type="SAM" id="MobiDB-lite"/>
    </source>
</evidence>
<keyword evidence="1" id="KW-0479">Metal-binding</keyword>
<feature type="compositionally biased region" description="Polar residues" evidence="2">
    <location>
        <begin position="317"/>
        <end position="335"/>
    </location>
</feature>
<dbReference type="EMBL" id="GIFC01017063">
    <property type="protein sequence ID" value="MXU99146.1"/>
    <property type="molecule type" value="Transcribed_RNA"/>
</dbReference>